<dbReference type="InterPro" id="IPR036390">
    <property type="entry name" value="WH_DNA-bd_sf"/>
</dbReference>
<dbReference type="InterPro" id="IPR011991">
    <property type="entry name" value="ArsR-like_HTH"/>
</dbReference>
<name>U2DL82_9EURY</name>
<gene>
    <name evidence="1" type="ORF">HLRTI_001409</name>
</gene>
<dbReference type="Gene3D" id="1.10.10.10">
    <property type="entry name" value="Winged helix-like DNA-binding domain superfamily/Winged helix DNA-binding domain"/>
    <property type="match status" value="1"/>
</dbReference>
<comment type="caution">
    <text evidence="1">The sequence shown here is derived from an EMBL/GenBank/DDBJ whole genome shotgun (WGS) entry which is preliminary data.</text>
</comment>
<dbReference type="InterPro" id="IPR036388">
    <property type="entry name" value="WH-like_DNA-bd_sf"/>
</dbReference>
<proteinExistence type="predicted"/>
<dbReference type="SUPFAM" id="SSF46785">
    <property type="entry name" value="Winged helix' DNA-binding domain"/>
    <property type="match status" value="1"/>
</dbReference>
<dbReference type="AlphaFoldDB" id="U2DL82"/>
<reference evidence="1 2" key="2">
    <citation type="journal article" date="2013" name="PLoS ONE">
        <title>INDIGO - INtegrated Data Warehouse of MIcrobial GenOmes with Examples from the Red Sea Extremophiles.</title>
        <authorList>
            <person name="Alam I."/>
            <person name="Antunes A."/>
            <person name="Kamau A.A."/>
            <person name="Ba Alawi W."/>
            <person name="Kalkatawi M."/>
            <person name="Stingl U."/>
            <person name="Bajic V.B."/>
        </authorList>
    </citation>
    <scope>NUCLEOTIDE SEQUENCE [LARGE SCALE GENOMIC DNA]</scope>
    <source>
        <strain evidence="1 2">SARL4B</strain>
    </source>
</reference>
<organism evidence="1 2">
    <name type="scientific">Halorhabdus tiamatea SARL4B</name>
    <dbReference type="NCBI Taxonomy" id="1033806"/>
    <lineage>
        <taxon>Archaea</taxon>
        <taxon>Methanobacteriati</taxon>
        <taxon>Methanobacteriota</taxon>
        <taxon>Stenosarchaea group</taxon>
        <taxon>Halobacteria</taxon>
        <taxon>Halobacteriales</taxon>
        <taxon>Haloarculaceae</taxon>
        <taxon>Halorhabdus</taxon>
    </lineage>
</organism>
<reference evidence="1 2" key="1">
    <citation type="journal article" date="2011" name="J. Bacteriol.">
        <title>Genome sequence of Halorhabdus tiamatea, the first archaeon isolated from a deep-sea anoxic brine lake.</title>
        <authorList>
            <person name="Antunes A."/>
            <person name="Alam I."/>
            <person name="Bajic V.B."/>
            <person name="Stingl U."/>
        </authorList>
    </citation>
    <scope>NUCLEOTIDE SEQUENCE [LARGE SCALE GENOMIC DNA]</scope>
    <source>
        <strain evidence="1 2">SARL4B</strain>
    </source>
</reference>
<evidence type="ECO:0000313" key="1">
    <source>
        <dbReference type="EMBL" id="ERJ06522.1"/>
    </source>
</evidence>
<dbReference type="CDD" id="cd00090">
    <property type="entry name" value="HTH_ARSR"/>
    <property type="match status" value="1"/>
</dbReference>
<dbReference type="OrthoDB" id="290446at2157"/>
<accession>U2DL82</accession>
<dbReference type="PATRIC" id="fig|1033806.13.peg.1204"/>
<protein>
    <submittedName>
        <fullName evidence="1">Transcription regulator protein</fullName>
    </submittedName>
</protein>
<sequence>MSVGVALNRVPRRELQGARVTQERVRVGNEPDTDEILALLDDSYAQEILRRTRDDAMSAKELSEACDISISTVYRRAERLVDCGLLAERRVPQPDGNHYSMYEARLDELTVRLTDDGFEITVAERATGHLADRFTEMWEGL</sequence>
<evidence type="ECO:0000313" key="2">
    <source>
        <dbReference type="Proteomes" id="UP000003861"/>
    </source>
</evidence>
<dbReference type="Proteomes" id="UP000003861">
    <property type="component" value="Unassembled WGS sequence"/>
</dbReference>
<dbReference type="eggNOG" id="arCOG03065">
    <property type="taxonomic scope" value="Archaea"/>
</dbReference>
<dbReference type="EMBL" id="AFNT02000013">
    <property type="protein sequence ID" value="ERJ06522.1"/>
    <property type="molecule type" value="Genomic_DNA"/>
</dbReference>
<dbReference type="Pfam" id="PF12840">
    <property type="entry name" value="HTH_20"/>
    <property type="match status" value="1"/>
</dbReference>